<feature type="transmembrane region" description="Helical" evidence="5">
    <location>
        <begin position="174"/>
        <end position="195"/>
    </location>
</feature>
<evidence type="ECO:0000256" key="4">
    <source>
        <dbReference type="ARBA" id="ARBA00023136"/>
    </source>
</evidence>
<dbReference type="AlphaFoldDB" id="A0A8C6GCS4"/>
<evidence type="ECO:0000259" key="6">
    <source>
        <dbReference type="PROSITE" id="PS50850"/>
    </source>
</evidence>
<feature type="transmembrane region" description="Helical" evidence="5">
    <location>
        <begin position="260"/>
        <end position="278"/>
    </location>
</feature>
<dbReference type="Proteomes" id="UP000694415">
    <property type="component" value="Unplaced"/>
</dbReference>
<feature type="transmembrane region" description="Helical" evidence="5">
    <location>
        <begin position="406"/>
        <end position="425"/>
    </location>
</feature>
<dbReference type="InterPro" id="IPR020846">
    <property type="entry name" value="MFS_dom"/>
</dbReference>
<dbReference type="GO" id="GO:0016323">
    <property type="term" value="C:basolateral plasma membrane"/>
    <property type="evidence" value="ECO:0007669"/>
    <property type="project" value="Ensembl"/>
</dbReference>
<sequence>MDFDEILHHVGDSGRFQICMIILLNILSLVLSPHDVLENFTAAIPAHHCSINLDNSRSEVSTDMNLTTEDLMKVFIPMGPNQKPEQCRRFRYTQWQFLDSNISTFNSTELETEPCLDGWTYDHSVFTSTIVTEWDLVCDFQSFKYYAQATSLAGHLVSGPLSGIISDRFGRKPLLMYCSLAYGAVGTYCAFAPNFSVYCVLRFLLSAFQSTILINSFILVLEEASAQWHPTVIVLSGLFNSIGQGVLGGLAYVISDWHLLQLAYALPFFIFFVLFCWVPESVRWLIITGKTDQAWKELQRIASINGKKGIAQNLTTEDLQSKLKEDVNSTGKLFRIKDIFINPMIRKIVLSNSSLLFAELFSFVGLLLDVQLLGKNIFLTQIFLGAIDVPSKSLTYFTIRNVSRRPLIAFLLLTTGSCITITIFISEEMYVLRTIIFILGKGCFAAFTCISTAYSNELSPVELRSTLNGVFLAVARLAGVLSALTLATRKYFVYLPMILYGVLPIVATISILFLPETFNLPHTDIIKDMEKRKRLMSKNISKKEGQDFLETTEC</sequence>
<proteinExistence type="predicted"/>
<evidence type="ECO:0000313" key="7">
    <source>
        <dbReference type="Ensembl" id="ENSMSIP00000003823.1"/>
    </source>
</evidence>
<evidence type="ECO:0000256" key="5">
    <source>
        <dbReference type="SAM" id="Phobius"/>
    </source>
</evidence>
<feature type="transmembrane region" description="Helical" evidence="5">
    <location>
        <begin position="201"/>
        <end position="221"/>
    </location>
</feature>
<dbReference type="Gene3D" id="1.20.1250.20">
    <property type="entry name" value="MFS general substrate transporter like domains"/>
    <property type="match status" value="1"/>
</dbReference>
<dbReference type="InterPro" id="IPR011701">
    <property type="entry name" value="MFS"/>
</dbReference>
<dbReference type="PROSITE" id="PS00216">
    <property type="entry name" value="SUGAR_TRANSPORT_1"/>
    <property type="match status" value="1"/>
</dbReference>
<dbReference type="CDD" id="cd17374">
    <property type="entry name" value="MFS_OAT"/>
    <property type="match status" value="1"/>
</dbReference>
<keyword evidence="3 5" id="KW-1133">Transmembrane helix</keyword>
<dbReference type="SUPFAM" id="SSF103473">
    <property type="entry name" value="MFS general substrate transporter"/>
    <property type="match status" value="1"/>
</dbReference>
<keyword evidence="8" id="KW-1185">Reference proteome</keyword>
<keyword evidence="2 5" id="KW-0812">Transmembrane</keyword>
<protein>
    <submittedName>
        <fullName evidence="7">Solute carrier family 22 (organic cation transporter), member 22</fullName>
    </submittedName>
</protein>
<feature type="transmembrane region" description="Helical" evidence="5">
    <location>
        <begin position="431"/>
        <end position="454"/>
    </location>
</feature>
<dbReference type="Ensembl" id="ENSMSIT00000004836.1">
    <property type="protein sequence ID" value="ENSMSIP00000003823.1"/>
    <property type="gene ID" value="ENSMSIG00000003460.1"/>
</dbReference>
<feature type="transmembrane region" description="Helical" evidence="5">
    <location>
        <begin position="493"/>
        <end position="514"/>
    </location>
</feature>
<keyword evidence="4 5" id="KW-0472">Membrane</keyword>
<evidence type="ECO:0000256" key="2">
    <source>
        <dbReference type="ARBA" id="ARBA00022692"/>
    </source>
</evidence>
<dbReference type="Pfam" id="PF07690">
    <property type="entry name" value="MFS_1"/>
    <property type="match status" value="1"/>
</dbReference>
<dbReference type="GO" id="GO:0022857">
    <property type="term" value="F:transmembrane transporter activity"/>
    <property type="evidence" value="ECO:0007669"/>
    <property type="project" value="InterPro"/>
</dbReference>
<dbReference type="GO" id="GO:0071720">
    <property type="term" value="P:sodium-independent prostaglandin transport"/>
    <property type="evidence" value="ECO:0007669"/>
    <property type="project" value="Ensembl"/>
</dbReference>
<feature type="transmembrane region" description="Helical" evidence="5">
    <location>
        <begin position="378"/>
        <end position="399"/>
    </location>
</feature>
<dbReference type="PROSITE" id="PS50850">
    <property type="entry name" value="MFS"/>
    <property type="match status" value="1"/>
</dbReference>
<feature type="domain" description="Major facilitator superfamily (MFS) profile" evidence="6">
    <location>
        <begin position="92"/>
        <end position="519"/>
    </location>
</feature>
<accession>A0A8C6GCS4</accession>
<comment type="subcellular location">
    <subcellularLocation>
        <location evidence="1">Membrane</location>
        <topology evidence="1">Multi-pass membrane protein</topology>
    </subcellularLocation>
</comment>
<feature type="transmembrane region" description="Helical" evidence="5">
    <location>
        <begin position="354"/>
        <end position="372"/>
    </location>
</feature>
<dbReference type="PANTHER" id="PTHR24064">
    <property type="entry name" value="SOLUTE CARRIER FAMILY 22 MEMBER"/>
    <property type="match status" value="1"/>
</dbReference>
<feature type="transmembrane region" description="Helical" evidence="5">
    <location>
        <begin position="14"/>
        <end position="31"/>
    </location>
</feature>
<dbReference type="GO" id="GO:0004955">
    <property type="term" value="F:prostaglandin receptor activity"/>
    <property type="evidence" value="ECO:0007669"/>
    <property type="project" value="Ensembl"/>
</dbReference>
<evidence type="ECO:0000256" key="1">
    <source>
        <dbReference type="ARBA" id="ARBA00004141"/>
    </source>
</evidence>
<name>A0A8C6GCS4_MUSSI</name>
<organism evidence="7 8">
    <name type="scientific">Mus spicilegus</name>
    <name type="common">Mound-building mouse</name>
    <dbReference type="NCBI Taxonomy" id="10103"/>
    <lineage>
        <taxon>Eukaryota</taxon>
        <taxon>Metazoa</taxon>
        <taxon>Chordata</taxon>
        <taxon>Craniata</taxon>
        <taxon>Vertebrata</taxon>
        <taxon>Euteleostomi</taxon>
        <taxon>Mammalia</taxon>
        <taxon>Eutheria</taxon>
        <taxon>Euarchontoglires</taxon>
        <taxon>Glires</taxon>
        <taxon>Rodentia</taxon>
        <taxon>Myomorpha</taxon>
        <taxon>Muroidea</taxon>
        <taxon>Muridae</taxon>
        <taxon>Murinae</taxon>
        <taxon>Mus</taxon>
        <taxon>Mus</taxon>
    </lineage>
</organism>
<dbReference type="InterPro" id="IPR005829">
    <property type="entry name" value="Sugar_transporter_CS"/>
</dbReference>
<reference evidence="7" key="1">
    <citation type="submission" date="2025-08" db="UniProtKB">
        <authorList>
            <consortium name="Ensembl"/>
        </authorList>
    </citation>
    <scope>IDENTIFICATION</scope>
</reference>
<reference evidence="7" key="2">
    <citation type="submission" date="2025-09" db="UniProtKB">
        <authorList>
            <consortium name="Ensembl"/>
        </authorList>
    </citation>
    <scope>IDENTIFICATION</scope>
</reference>
<feature type="transmembrane region" description="Helical" evidence="5">
    <location>
        <begin position="233"/>
        <end position="254"/>
    </location>
</feature>
<evidence type="ECO:0000256" key="3">
    <source>
        <dbReference type="ARBA" id="ARBA00022989"/>
    </source>
</evidence>
<dbReference type="InterPro" id="IPR036259">
    <property type="entry name" value="MFS_trans_sf"/>
</dbReference>
<evidence type="ECO:0000313" key="8">
    <source>
        <dbReference type="Proteomes" id="UP000694415"/>
    </source>
</evidence>
<dbReference type="GeneTree" id="ENSGT00940000157004"/>
<feature type="transmembrane region" description="Helical" evidence="5">
    <location>
        <begin position="466"/>
        <end position="487"/>
    </location>
</feature>